<sequence length="157" mass="16608">MLPRSPILATLLTTVLAGETGALTRRAKATVLFFAAIGLLVAMGLFFALVAGFIATASRFGSVEAAIGFSLGFLVVALILYIAYRLYLANEKKKAKARRAADYSTVGIATALAVAPALLKGNPLMKIGIPAAAVIAYLIFKENTRRSGAVFRNDDRD</sequence>
<accession>A0A8J3DJ21</accession>
<feature type="transmembrane region" description="Helical" evidence="1">
    <location>
        <begin position="100"/>
        <end position="118"/>
    </location>
</feature>
<feature type="transmembrane region" description="Helical" evidence="1">
    <location>
        <begin position="67"/>
        <end position="88"/>
    </location>
</feature>
<keyword evidence="3" id="KW-1185">Reference proteome</keyword>
<protein>
    <submittedName>
        <fullName evidence="2">Uncharacterized protein</fullName>
    </submittedName>
</protein>
<feature type="transmembrane region" description="Helical" evidence="1">
    <location>
        <begin position="124"/>
        <end position="140"/>
    </location>
</feature>
<dbReference type="Proteomes" id="UP000641137">
    <property type="component" value="Unassembled WGS sequence"/>
</dbReference>
<keyword evidence="1" id="KW-0472">Membrane</keyword>
<evidence type="ECO:0000256" key="1">
    <source>
        <dbReference type="SAM" id="Phobius"/>
    </source>
</evidence>
<gene>
    <name evidence="2" type="ORF">GCM10010136_27380</name>
</gene>
<dbReference type="EMBL" id="BMZO01000009">
    <property type="protein sequence ID" value="GHC76578.1"/>
    <property type="molecule type" value="Genomic_DNA"/>
</dbReference>
<comment type="caution">
    <text evidence="2">The sequence shown here is derived from an EMBL/GenBank/DDBJ whole genome shotgun (WGS) entry which is preliminary data.</text>
</comment>
<proteinExistence type="predicted"/>
<dbReference type="AlphaFoldDB" id="A0A8J3DJ21"/>
<keyword evidence="1" id="KW-0812">Transmembrane</keyword>
<reference evidence="2" key="1">
    <citation type="journal article" date="2014" name="Int. J. Syst. Evol. Microbiol.">
        <title>Complete genome sequence of Corynebacterium casei LMG S-19264T (=DSM 44701T), isolated from a smear-ripened cheese.</title>
        <authorList>
            <consortium name="US DOE Joint Genome Institute (JGI-PGF)"/>
            <person name="Walter F."/>
            <person name="Albersmeier A."/>
            <person name="Kalinowski J."/>
            <person name="Ruckert C."/>
        </authorList>
    </citation>
    <scope>NUCLEOTIDE SEQUENCE</scope>
    <source>
        <strain evidence="2">KCTC 42097</strain>
    </source>
</reference>
<keyword evidence="1" id="KW-1133">Transmembrane helix</keyword>
<evidence type="ECO:0000313" key="2">
    <source>
        <dbReference type="EMBL" id="GHC76578.1"/>
    </source>
</evidence>
<reference evidence="2" key="2">
    <citation type="submission" date="2020-09" db="EMBL/GenBank/DDBJ databases">
        <authorList>
            <person name="Sun Q."/>
            <person name="Kim S."/>
        </authorList>
    </citation>
    <scope>NUCLEOTIDE SEQUENCE</scope>
    <source>
        <strain evidence="2">KCTC 42097</strain>
    </source>
</reference>
<dbReference type="RefSeq" id="WP_189491231.1">
    <property type="nucleotide sequence ID" value="NZ_BMZO01000009.1"/>
</dbReference>
<evidence type="ECO:0000313" key="3">
    <source>
        <dbReference type="Proteomes" id="UP000641137"/>
    </source>
</evidence>
<organism evidence="2 3">
    <name type="scientific">Limoniibacter endophyticus</name>
    <dbReference type="NCBI Taxonomy" id="1565040"/>
    <lineage>
        <taxon>Bacteria</taxon>
        <taxon>Pseudomonadati</taxon>
        <taxon>Pseudomonadota</taxon>
        <taxon>Alphaproteobacteria</taxon>
        <taxon>Hyphomicrobiales</taxon>
        <taxon>Bartonellaceae</taxon>
        <taxon>Limoniibacter</taxon>
    </lineage>
</organism>
<name>A0A8J3DJ21_9HYPH</name>
<feature type="transmembrane region" description="Helical" evidence="1">
    <location>
        <begin position="31"/>
        <end position="55"/>
    </location>
</feature>